<gene>
    <name evidence="3" type="ORF">DB30_02005</name>
</gene>
<comment type="caution">
    <text evidence="3">The sequence shown here is derived from an EMBL/GenBank/DDBJ whole genome shotgun (WGS) entry which is preliminary data.</text>
</comment>
<evidence type="ECO:0008006" key="5">
    <source>
        <dbReference type="Google" id="ProtNLM"/>
    </source>
</evidence>
<feature type="region of interest" description="Disordered" evidence="1">
    <location>
        <begin position="27"/>
        <end position="49"/>
    </location>
</feature>
<evidence type="ECO:0000313" key="4">
    <source>
        <dbReference type="Proteomes" id="UP000031599"/>
    </source>
</evidence>
<protein>
    <recommendedName>
        <fullName evidence="5">Lipoprotein</fullName>
    </recommendedName>
</protein>
<dbReference type="RefSeq" id="WP_052547481.1">
    <property type="nucleotide sequence ID" value="NZ_JMCC02000015.1"/>
</dbReference>
<dbReference type="EMBL" id="JMCC02000015">
    <property type="protein sequence ID" value="KIG18118.1"/>
    <property type="molecule type" value="Genomic_DNA"/>
</dbReference>
<proteinExistence type="predicted"/>
<reference evidence="3 4" key="1">
    <citation type="submission" date="2014-12" db="EMBL/GenBank/DDBJ databases">
        <title>Genome assembly of Enhygromyxa salina DSM 15201.</title>
        <authorList>
            <person name="Sharma G."/>
            <person name="Subramanian S."/>
        </authorList>
    </citation>
    <scope>NUCLEOTIDE SEQUENCE [LARGE SCALE GENOMIC DNA]</scope>
    <source>
        <strain evidence="3 4">DSM 15201</strain>
    </source>
</reference>
<evidence type="ECO:0000256" key="1">
    <source>
        <dbReference type="SAM" id="MobiDB-lite"/>
    </source>
</evidence>
<sequence>MQTPKFTSILLIALMATAGLSLTACDKSGGSSKKKSERARWLNKPTTGTTEKDGKIIKIPGIDITFYTPDVLYVYKDCVEASHSPEGPDAKWIPVIRCTSPFEESSSDSDWDSDEDEDEGGSRVLTIFVTDKSDMIINERSTASYKLQYEQAGFQVDSLNYFDEYLSKPGRRGIEVVAHTVDSDTGYPDQEIRRFMFPKDDVVFIAHVDYPYGQDRSGINSDWERILWNLQFNEDGPLFE</sequence>
<accession>A0A0C2A400</accession>
<feature type="signal peptide" evidence="2">
    <location>
        <begin position="1"/>
        <end position="23"/>
    </location>
</feature>
<name>A0A0C2A400_9BACT</name>
<dbReference type="PROSITE" id="PS51257">
    <property type="entry name" value="PROKAR_LIPOPROTEIN"/>
    <property type="match status" value="1"/>
</dbReference>
<keyword evidence="2" id="KW-0732">Signal</keyword>
<evidence type="ECO:0000313" key="3">
    <source>
        <dbReference type="EMBL" id="KIG18118.1"/>
    </source>
</evidence>
<organism evidence="3 4">
    <name type="scientific">Enhygromyxa salina</name>
    <dbReference type="NCBI Taxonomy" id="215803"/>
    <lineage>
        <taxon>Bacteria</taxon>
        <taxon>Pseudomonadati</taxon>
        <taxon>Myxococcota</taxon>
        <taxon>Polyangia</taxon>
        <taxon>Nannocystales</taxon>
        <taxon>Nannocystaceae</taxon>
        <taxon>Enhygromyxa</taxon>
    </lineage>
</organism>
<feature type="chain" id="PRO_5002145092" description="Lipoprotein" evidence="2">
    <location>
        <begin position="24"/>
        <end position="240"/>
    </location>
</feature>
<dbReference type="AlphaFoldDB" id="A0A0C2A400"/>
<dbReference type="Proteomes" id="UP000031599">
    <property type="component" value="Unassembled WGS sequence"/>
</dbReference>
<evidence type="ECO:0000256" key="2">
    <source>
        <dbReference type="SAM" id="SignalP"/>
    </source>
</evidence>